<proteinExistence type="predicted"/>
<name>A0A4Z1NYJ4_9PEZI</name>
<sequence length="105" mass="11500">MEVEGVLAEVVEDEEFVDRASRISPKQQKDRPDQHGDFNLHSTQGLPSINEDIKEGNHGAAPLSEAAVLLSNMQTHGPSSATQYLSGRTSNQISTRTSWLATRII</sequence>
<keyword evidence="3" id="KW-1185">Reference proteome</keyword>
<reference evidence="2 3" key="1">
    <citation type="submission" date="2019-04" db="EMBL/GenBank/DDBJ databases">
        <title>High contiguity whole genome sequence and gene annotation resource for two Venturia nashicola isolates.</title>
        <authorList>
            <person name="Prokchorchik M."/>
            <person name="Won K."/>
            <person name="Lee Y."/>
            <person name="Choi E.D."/>
            <person name="Segonzac C."/>
            <person name="Sohn K.H."/>
        </authorList>
    </citation>
    <scope>NUCLEOTIDE SEQUENCE [LARGE SCALE GENOMIC DNA]</scope>
    <source>
        <strain evidence="2 3">PRI2</strain>
    </source>
</reference>
<feature type="compositionally biased region" description="Basic and acidic residues" evidence="1">
    <location>
        <begin position="18"/>
        <end position="38"/>
    </location>
</feature>
<comment type="caution">
    <text evidence="2">The sequence shown here is derived from an EMBL/GenBank/DDBJ whole genome shotgun (WGS) entry which is preliminary data.</text>
</comment>
<dbReference type="EMBL" id="SNSC02000010">
    <property type="protein sequence ID" value="TID21007.1"/>
    <property type="molecule type" value="Genomic_DNA"/>
</dbReference>
<protein>
    <submittedName>
        <fullName evidence="2">Uncharacterized protein</fullName>
    </submittedName>
</protein>
<evidence type="ECO:0000313" key="3">
    <source>
        <dbReference type="Proteomes" id="UP000298493"/>
    </source>
</evidence>
<dbReference type="AlphaFoldDB" id="A0A4Z1NYJ4"/>
<organism evidence="2 3">
    <name type="scientific">Venturia nashicola</name>
    <dbReference type="NCBI Taxonomy" id="86259"/>
    <lineage>
        <taxon>Eukaryota</taxon>
        <taxon>Fungi</taxon>
        <taxon>Dikarya</taxon>
        <taxon>Ascomycota</taxon>
        <taxon>Pezizomycotina</taxon>
        <taxon>Dothideomycetes</taxon>
        <taxon>Pleosporomycetidae</taxon>
        <taxon>Venturiales</taxon>
        <taxon>Venturiaceae</taxon>
        <taxon>Venturia</taxon>
    </lineage>
</organism>
<accession>A0A4Z1NYJ4</accession>
<dbReference type="Proteomes" id="UP000298493">
    <property type="component" value="Unassembled WGS sequence"/>
</dbReference>
<gene>
    <name evidence="2" type="ORF">E6O75_ATG05772</name>
</gene>
<feature type="region of interest" description="Disordered" evidence="1">
    <location>
        <begin position="18"/>
        <end position="57"/>
    </location>
</feature>
<evidence type="ECO:0000313" key="2">
    <source>
        <dbReference type="EMBL" id="TID21007.1"/>
    </source>
</evidence>
<evidence type="ECO:0000256" key="1">
    <source>
        <dbReference type="SAM" id="MobiDB-lite"/>
    </source>
</evidence>